<evidence type="ECO:0000313" key="3">
    <source>
        <dbReference type="Proteomes" id="UP001601976"/>
    </source>
</evidence>
<evidence type="ECO:0000313" key="2">
    <source>
        <dbReference type="EMBL" id="MFF3343197.1"/>
    </source>
</evidence>
<gene>
    <name evidence="2" type="ORF">ACFYWW_31595</name>
</gene>
<accession>A0ABW6RPW6</accession>
<dbReference type="Proteomes" id="UP001601976">
    <property type="component" value="Unassembled WGS sequence"/>
</dbReference>
<dbReference type="RefSeq" id="WP_387898694.1">
    <property type="nucleotide sequence ID" value="NZ_JBIAPK010000013.1"/>
</dbReference>
<protein>
    <submittedName>
        <fullName evidence="2">Transcription factor WhiB</fullName>
    </submittedName>
</protein>
<dbReference type="InterPro" id="IPR034768">
    <property type="entry name" value="4FE4S_WBL"/>
</dbReference>
<reference evidence="2 3" key="1">
    <citation type="submission" date="2024-10" db="EMBL/GenBank/DDBJ databases">
        <title>The Natural Products Discovery Center: Release of the First 8490 Sequenced Strains for Exploring Actinobacteria Biosynthetic Diversity.</title>
        <authorList>
            <person name="Kalkreuter E."/>
            <person name="Kautsar S.A."/>
            <person name="Yang D."/>
            <person name="Bader C.D."/>
            <person name="Teijaro C.N."/>
            <person name="Fluegel L."/>
            <person name="Davis C.M."/>
            <person name="Simpson J.R."/>
            <person name="Lauterbach L."/>
            <person name="Steele A.D."/>
            <person name="Gui C."/>
            <person name="Meng S."/>
            <person name="Li G."/>
            <person name="Viehrig K."/>
            <person name="Ye F."/>
            <person name="Su P."/>
            <person name="Kiefer A.F."/>
            <person name="Nichols A."/>
            <person name="Cepeda A.J."/>
            <person name="Yan W."/>
            <person name="Fan B."/>
            <person name="Jiang Y."/>
            <person name="Adhikari A."/>
            <person name="Zheng C.-J."/>
            <person name="Schuster L."/>
            <person name="Cowan T.M."/>
            <person name="Smanski M.J."/>
            <person name="Chevrette M.G."/>
            <person name="De Carvalho L.P.S."/>
            <person name="Shen B."/>
        </authorList>
    </citation>
    <scope>NUCLEOTIDE SEQUENCE [LARGE SCALE GENOMIC DNA]</scope>
    <source>
        <strain evidence="2 3">NPDC003029</strain>
    </source>
</reference>
<feature type="domain" description="4Fe-4S Wbl-type" evidence="1">
    <location>
        <begin position="26"/>
        <end position="98"/>
    </location>
</feature>
<organism evidence="2 3">
    <name type="scientific">Streptomyces flavidovirens</name>
    <dbReference type="NCBI Taxonomy" id="67298"/>
    <lineage>
        <taxon>Bacteria</taxon>
        <taxon>Bacillati</taxon>
        <taxon>Actinomycetota</taxon>
        <taxon>Actinomycetes</taxon>
        <taxon>Kitasatosporales</taxon>
        <taxon>Streptomycetaceae</taxon>
        <taxon>Streptomyces</taxon>
    </lineage>
</organism>
<name>A0ABW6RPW6_9ACTN</name>
<keyword evidence="3" id="KW-1185">Reference proteome</keyword>
<proteinExistence type="predicted"/>
<sequence>MHRMTSTQARHRRRAVLQSVVDVGAVCAQPRALAPGEWFRKDGEGIGLWRTRSRELLRVCAGCPAMDACRELALRDGDGEAHTDELVCGGMTGQQLARARARQTKRLAAAVAAEWRQLADLTVQLHREAIKNPDKAGGQRGQALAQAAQNTQARELAAKVRQIQSARRARTGWGEAA</sequence>
<evidence type="ECO:0000259" key="1">
    <source>
        <dbReference type="PROSITE" id="PS51674"/>
    </source>
</evidence>
<comment type="caution">
    <text evidence="2">The sequence shown here is derived from an EMBL/GenBank/DDBJ whole genome shotgun (WGS) entry which is preliminary data.</text>
</comment>
<dbReference type="PROSITE" id="PS51674">
    <property type="entry name" value="4FE4S_WBL"/>
    <property type="match status" value="1"/>
</dbReference>
<dbReference type="EMBL" id="JBIAPK010000013">
    <property type="protein sequence ID" value="MFF3343197.1"/>
    <property type="molecule type" value="Genomic_DNA"/>
</dbReference>